<reference evidence="2" key="1">
    <citation type="submission" date="2016-06" db="EMBL/GenBank/DDBJ databases">
        <authorList>
            <person name="Varghese N."/>
        </authorList>
    </citation>
    <scope>NUCLEOTIDE SEQUENCE [LARGE SCALE GENOMIC DNA]</scope>
    <source>
        <strain evidence="2">DSM 46123</strain>
    </source>
</reference>
<dbReference type="STRING" id="47866.GA0074694_0174"/>
<name>A0A1C6R7W8_9ACTN</name>
<sequence length="113" mass="11901">MSGSRIEFNGDALAQQVPLVGQFKDHLIGTVDPVRQIAECRWAAGVPADDELSLQARAAVQQVLAGIVLAAYAKLAHAAGFQGEKLDLVRRVGENTEATGTEMIPDMSGGTRG</sequence>
<keyword evidence="2" id="KW-1185">Reference proteome</keyword>
<proteinExistence type="predicted"/>
<dbReference type="RefSeq" id="WP_091450925.1">
    <property type="nucleotide sequence ID" value="NZ_FMHU01000001.1"/>
</dbReference>
<evidence type="ECO:0000313" key="1">
    <source>
        <dbReference type="EMBL" id="SCL13138.1"/>
    </source>
</evidence>
<dbReference type="Proteomes" id="UP000198906">
    <property type="component" value="Unassembled WGS sequence"/>
</dbReference>
<dbReference type="AlphaFoldDB" id="A0A1C6R7W8"/>
<accession>A0A1C6R7W8</accession>
<gene>
    <name evidence="1" type="ORF">GA0074694_0174</name>
</gene>
<dbReference type="EMBL" id="FMHU01000001">
    <property type="protein sequence ID" value="SCL13138.1"/>
    <property type="molecule type" value="Genomic_DNA"/>
</dbReference>
<protein>
    <submittedName>
        <fullName evidence="1">Uncharacterized protein</fullName>
    </submittedName>
</protein>
<evidence type="ECO:0000313" key="2">
    <source>
        <dbReference type="Proteomes" id="UP000198906"/>
    </source>
</evidence>
<organism evidence="1 2">
    <name type="scientific">Micromonospora inyonensis</name>
    <dbReference type="NCBI Taxonomy" id="47866"/>
    <lineage>
        <taxon>Bacteria</taxon>
        <taxon>Bacillati</taxon>
        <taxon>Actinomycetota</taxon>
        <taxon>Actinomycetes</taxon>
        <taxon>Micromonosporales</taxon>
        <taxon>Micromonosporaceae</taxon>
        <taxon>Micromonospora</taxon>
    </lineage>
</organism>